<sequence length="207" mass="23480">MKYYLSSYQFGNHLAQLSLLLPAAAKIGHIHNARDFTRANAEKKARDQREEIAQLQQLGFAVETLDLQDYFHQEVALRDKLSTLQGLWVSGGNTFVLRQAMRLSGFDRVVHELAQRDEFLYAGYSAGICVLSTSLQYLHLVDDPADFPYPDSQQTIWEGLGLLDYALLPHYDSDHPESEAIGRTVTYCIEQKLLFKALRDGQVLLMA</sequence>
<keyword evidence="3" id="KW-0378">Hydrolase</keyword>
<keyword evidence="6" id="KW-1185">Reference proteome</keyword>
<comment type="caution">
    <text evidence="5">The sequence shown here is derived from an EMBL/GenBank/DDBJ whole genome shotgun (WGS) entry which is preliminary data.</text>
</comment>
<dbReference type="GO" id="GO:0008236">
    <property type="term" value="F:serine-type peptidase activity"/>
    <property type="evidence" value="ECO:0007669"/>
    <property type="project" value="UniProtKB-KW"/>
</dbReference>
<accession>A0A243W658</accession>
<evidence type="ECO:0000313" key="6">
    <source>
        <dbReference type="Proteomes" id="UP000194873"/>
    </source>
</evidence>
<dbReference type="Gene3D" id="3.40.50.880">
    <property type="match status" value="1"/>
</dbReference>
<dbReference type="PANTHER" id="PTHR20842">
    <property type="entry name" value="PROTEASE S51 ALPHA-ASPARTYL DIPEPTIDASE"/>
    <property type="match status" value="1"/>
</dbReference>
<dbReference type="InterPro" id="IPR029062">
    <property type="entry name" value="Class_I_gatase-like"/>
</dbReference>
<dbReference type="PANTHER" id="PTHR20842:SF0">
    <property type="entry name" value="ALPHA-ASPARTYL DIPEPTIDASE"/>
    <property type="match status" value="1"/>
</dbReference>
<dbReference type="InterPro" id="IPR005320">
    <property type="entry name" value="Peptidase_S51"/>
</dbReference>
<gene>
    <name evidence="5" type="ORF">BXP70_26800</name>
</gene>
<evidence type="ECO:0000256" key="4">
    <source>
        <dbReference type="ARBA" id="ARBA00022825"/>
    </source>
</evidence>
<organism evidence="5 6">
    <name type="scientific">Hymenobacter crusticola</name>
    <dbReference type="NCBI Taxonomy" id="1770526"/>
    <lineage>
        <taxon>Bacteria</taxon>
        <taxon>Pseudomonadati</taxon>
        <taxon>Bacteroidota</taxon>
        <taxon>Cytophagia</taxon>
        <taxon>Cytophagales</taxon>
        <taxon>Hymenobacteraceae</taxon>
        <taxon>Hymenobacter</taxon>
    </lineage>
</organism>
<dbReference type="Pfam" id="PF03575">
    <property type="entry name" value="Peptidase_S51"/>
    <property type="match status" value="1"/>
</dbReference>
<reference evidence="5 6" key="1">
    <citation type="submission" date="2017-01" db="EMBL/GenBank/DDBJ databases">
        <title>A new Hymenobacter.</title>
        <authorList>
            <person name="Liang Y."/>
            <person name="Feng F."/>
        </authorList>
    </citation>
    <scope>NUCLEOTIDE SEQUENCE [LARGE SCALE GENOMIC DNA]</scope>
    <source>
        <strain evidence="5">MIMBbqt21</strain>
    </source>
</reference>
<keyword evidence="4" id="KW-0720">Serine protease</keyword>
<dbReference type="EMBL" id="MTSE01000036">
    <property type="protein sequence ID" value="OUJ69207.1"/>
    <property type="molecule type" value="Genomic_DNA"/>
</dbReference>
<dbReference type="Proteomes" id="UP000194873">
    <property type="component" value="Unassembled WGS sequence"/>
</dbReference>
<dbReference type="GO" id="GO:0006508">
    <property type="term" value="P:proteolysis"/>
    <property type="evidence" value="ECO:0007669"/>
    <property type="project" value="UniProtKB-KW"/>
</dbReference>
<comment type="similarity">
    <text evidence="1">Belongs to the peptidase S51 family.</text>
</comment>
<evidence type="ECO:0000256" key="1">
    <source>
        <dbReference type="ARBA" id="ARBA00006534"/>
    </source>
</evidence>
<dbReference type="AlphaFoldDB" id="A0A243W658"/>
<protein>
    <recommendedName>
        <fullName evidence="7">Peptidase</fullName>
    </recommendedName>
</protein>
<evidence type="ECO:0008006" key="7">
    <source>
        <dbReference type="Google" id="ProtNLM"/>
    </source>
</evidence>
<keyword evidence="2" id="KW-0645">Protease</keyword>
<evidence type="ECO:0000256" key="2">
    <source>
        <dbReference type="ARBA" id="ARBA00022670"/>
    </source>
</evidence>
<proteinExistence type="inferred from homology"/>
<name>A0A243W658_9BACT</name>
<evidence type="ECO:0000256" key="3">
    <source>
        <dbReference type="ARBA" id="ARBA00022801"/>
    </source>
</evidence>
<dbReference type="SUPFAM" id="SSF52317">
    <property type="entry name" value="Class I glutamine amidotransferase-like"/>
    <property type="match status" value="1"/>
</dbReference>
<dbReference type="RefSeq" id="WP_179197863.1">
    <property type="nucleotide sequence ID" value="NZ_MTSE01000036.1"/>
</dbReference>
<evidence type="ECO:0000313" key="5">
    <source>
        <dbReference type="EMBL" id="OUJ69207.1"/>
    </source>
</evidence>